<dbReference type="EMBL" id="LKAJ02000001">
    <property type="protein sequence ID" value="MCS5712629.1"/>
    <property type="molecule type" value="Genomic_DNA"/>
</dbReference>
<dbReference type="PANTHER" id="PTHR43056:SF5">
    <property type="entry name" value="PEPTIDASE S9 PROLYL OLIGOPEPTIDASE CATALYTIC DOMAIN-CONTAINING PROTEIN"/>
    <property type="match status" value="1"/>
</dbReference>
<dbReference type="GO" id="GO:0008236">
    <property type="term" value="F:serine-type peptidase activity"/>
    <property type="evidence" value="ECO:0007669"/>
    <property type="project" value="InterPro"/>
</dbReference>
<dbReference type="PATRIC" id="fig|1590043.3.peg.589"/>
<evidence type="ECO:0000313" key="4">
    <source>
        <dbReference type="Proteomes" id="UP000051497"/>
    </source>
</evidence>
<proteinExistence type="predicted"/>
<dbReference type="GO" id="GO:0006508">
    <property type="term" value="P:proteolysis"/>
    <property type="evidence" value="ECO:0007669"/>
    <property type="project" value="InterPro"/>
</dbReference>
<dbReference type="EMBL" id="LKAJ01000002">
    <property type="protein sequence ID" value="KRG22168.1"/>
    <property type="molecule type" value="Genomic_DNA"/>
</dbReference>
<accession>A0A0Q9Z0X7</accession>
<dbReference type="InterPro" id="IPR029058">
    <property type="entry name" value="AB_hydrolase_fold"/>
</dbReference>
<dbReference type="SUPFAM" id="SSF53474">
    <property type="entry name" value="alpha/beta-Hydrolases"/>
    <property type="match status" value="1"/>
</dbReference>
<sequence length="615" mass="69655">MIFAPYGTWDSPISAQMASSAIVAFQDVVIDGNDIYWSEMRPNEGGRCVIVKQSSSIAQDILPKEFNARTRVHEYGGAAFTVDKGIIYFIHFADQRLYRMAPGTKPQPITQTGIRFADLKVTPFGIVAIAESHLAQTHEPENFLALIDPETGHIQPLAKGYDFYSSPALSKDFKQIAWICWNHPNMPWDNTELWIADFTQQGLQNQQRIDEKEPEQAFFQPQWGPHNELVVVSDKNNWWNLYQVKDKQLELLFQVDSEIGRPLWNFGASTWGFYRDGLLCTYADQGKGRLFFVKNNKPVALDLPFNNFSQLRIQNETVAFIGGHPQKPTAMVALLDLKTPRILRENSPFVIDEGYLSAPLHITYESTNNRVSHAYFYAPHNQNFAAKEALPPLIVKSHGGPTANCGADFNLDIQYWTSRGFAVVDVNYAGSTGYGRTYRKSLEQNWGIYDVQDCEKAAHYLVSQGLVNANQLAITGGSAGGYTTLAALAFTKSFQAGASLYGVSDCEALAKDTHKFEARYLDRLIGPYPQMRETYLERSPLYHVDKLSSPVIFFQGDEDKVVPVDQAEKMYFALQEKGIMTELYIFKGEQHGFRKAENRITVLEKMREFFLKAWK</sequence>
<comment type="caution">
    <text evidence="2">The sequence shown here is derived from an EMBL/GenBank/DDBJ whole genome shotgun (WGS) entry which is preliminary data.</text>
</comment>
<organism evidence="2">
    <name type="scientific">Candidatus Berkiella aquae</name>
    <dbReference type="NCBI Taxonomy" id="295108"/>
    <lineage>
        <taxon>Bacteria</taxon>
        <taxon>Pseudomonadati</taxon>
        <taxon>Pseudomonadota</taxon>
        <taxon>Gammaproteobacteria</taxon>
        <taxon>Candidatus Berkiellales</taxon>
        <taxon>Candidatus Berkiellaceae</taxon>
        <taxon>Candidatus Berkiella</taxon>
    </lineage>
</organism>
<dbReference type="PANTHER" id="PTHR43056">
    <property type="entry name" value="PEPTIDASE S9 PROLYL OLIGOPEPTIDASE"/>
    <property type="match status" value="1"/>
</dbReference>
<dbReference type="Gene3D" id="3.40.50.1820">
    <property type="entry name" value="alpha/beta hydrolase"/>
    <property type="match status" value="1"/>
</dbReference>
<dbReference type="Pfam" id="PF00326">
    <property type="entry name" value="Peptidase_S9"/>
    <property type="match status" value="1"/>
</dbReference>
<dbReference type="SUPFAM" id="SSF82171">
    <property type="entry name" value="DPP6 N-terminal domain-like"/>
    <property type="match status" value="1"/>
</dbReference>
<dbReference type="AlphaFoldDB" id="A0A0Q9Z0X7"/>
<dbReference type="STRING" id="295108.HT99x_00585"/>
<reference evidence="2" key="1">
    <citation type="submission" date="2015-09" db="EMBL/GenBank/DDBJ databases">
        <title>Draft Genome Sequences of Two Novel Amoeba-resistant Intranuclear Bacteria, Candidatus Berkiella cookevillensis and Candidatus Berkiella aquae.</title>
        <authorList>
            <person name="Mehari Y.T."/>
            <person name="Arivett B.A."/>
            <person name="Farone A.L."/>
            <person name="Gunderson J.H."/>
            <person name="Farone M.B."/>
        </authorList>
    </citation>
    <scope>NUCLEOTIDE SEQUENCE [LARGE SCALE GENOMIC DNA]</scope>
    <source>
        <strain evidence="2">HT99</strain>
    </source>
</reference>
<evidence type="ECO:0000313" key="3">
    <source>
        <dbReference type="EMBL" id="MCS5712629.1"/>
    </source>
</evidence>
<dbReference type="InterPro" id="IPR001375">
    <property type="entry name" value="Peptidase_S9_cat"/>
</dbReference>
<dbReference type="InterPro" id="IPR050585">
    <property type="entry name" value="Xaa-Pro_dipeptidyl-ppase/CocE"/>
</dbReference>
<evidence type="ECO:0000259" key="1">
    <source>
        <dbReference type="Pfam" id="PF00326"/>
    </source>
</evidence>
<keyword evidence="4" id="KW-1185">Reference proteome</keyword>
<gene>
    <name evidence="2" type="ORF">HT99x_00585</name>
    <name evidence="3" type="ORF">HT99x_014415</name>
</gene>
<dbReference type="RefSeq" id="WP_075065229.1">
    <property type="nucleotide sequence ID" value="NZ_LKAJ02000001.1"/>
</dbReference>
<dbReference type="OrthoDB" id="9801421at2"/>
<reference evidence="3" key="2">
    <citation type="journal article" date="2016" name="Genome Announc.">
        <title>Draft Genome Sequences of Two Novel Amoeba-Resistant Intranuclear Bacteria, 'Candidatus Berkiella cookevillensis' and 'Candidatus Berkiella aquae'.</title>
        <authorList>
            <person name="Mehari Y.T."/>
            <person name="Arivett B.A."/>
            <person name="Farone A.L."/>
            <person name="Gunderson J.H."/>
            <person name="Farone M.B."/>
        </authorList>
    </citation>
    <scope>NUCLEOTIDE SEQUENCE</scope>
    <source>
        <strain evidence="3">HT99</strain>
    </source>
</reference>
<dbReference type="Gene3D" id="2.120.10.30">
    <property type="entry name" value="TolB, C-terminal domain"/>
    <property type="match status" value="1"/>
</dbReference>
<protein>
    <submittedName>
        <fullName evidence="2">Esterase</fullName>
    </submittedName>
    <submittedName>
        <fullName evidence="3">S9 family peptidase</fullName>
    </submittedName>
</protein>
<feature type="domain" description="Peptidase S9 prolyl oligopeptidase catalytic" evidence="1">
    <location>
        <begin position="408"/>
        <end position="613"/>
    </location>
</feature>
<name>A0A0Q9Z0X7_9GAMM</name>
<dbReference type="Proteomes" id="UP000051497">
    <property type="component" value="Unassembled WGS sequence"/>
</dbReference>
<evidence type="ECO:0000313" key="2">
    <source>
        <dbReference type="EMBL" id="KRG22168.1"/>
    </source>
</evidence>
<reference evidence="3" key="3">
    <citation type="submission" date="2021-06" db="EMBL/GenBank/DDBJ databases">
        <title>Genomic Description and Analysis of Intracellular Bacteria, Candidatus Berkiella cookevillensis and Candidatus Berkiella aquae.</title>
        <authorList>
            <person name="Kidane D.T."/>
            <person name="Mehari Y.T."/>
            <person name="Rice F.C."/>
            <person name="Arivett B.A."/>
            <person name="Farone A.L."/>
            <person name="Berk S.G."/>
            <person name="Farone M.B."/>
        </authorList>
    </citation>
    <scope>NUCLEOTIDE SEQUENCE</scope>
    <source>
        <strain evidence="3">HT99</strain>
    </source>
</reference>
<dbReference type="InterPro" id="IPR011042">
    <property type="entry name" value="6-blade_b-propeller_TolB-like"/>
</dbReference>